<proteinExistence type="predicted"/>
<reference evidence="1" key="1">
    <citation type="submission" date="2014-05" db="EMBL/GenBank/DDBJ databases">
        <authorList>
            <person name="Chronopoulou M."/>
        </authorList>
    </citation>
    <scope>NUCLEOTIDE SEQUENCE</scope>
    <source>
        <tissue evidence="1">Whole organism</tissue>
    </source>
</reference>
<dbReference type="AlphaFoldDB" id="A0A0K2T233"/>
<sequence length="23" mass="2826">MEQFGHISSNINKSFIFTYFRKM</sequence>
<accession>A0A0K2T233</accession>
<name>A0A0K2T233_LEPSM</name>
<evidence type="ECO:0000313" key="1">
    <source>
        <dbReference type="EMBL" id="CDW20088.1"/>
    </source>
</evidence>
<organism evidence="1">
    <name type="scientific">Lepeophtheirus salmonis</name>
    <name type="common">Salmon louse</name>
    <name type="synonym">Caligus salmonis</name>
    <dbReference type="NCBI Taxonomy" id="72036"/>
    <lineage>
        <taxon>Eukaryota</taxon>
        <taxon>Metazoa</taxon>
        <taxon>Ecdysozoa</taxon>
        <taxon>Arthropoda</taxon>
        <taxon>Crustacea</taxon>
        <taxon>Multicrustacea</taxon>
        <taxon>Hexanauplia</taxon>
        <taxon>Copepoda</taxon>
        <taxon>Siphonostomatoida</taxon>
        <taxon>Caligidae</taxon>
        <taxon>Lepeophtheirus</taxon>
    </lineage>
</organism>
<protein>
    <submittedName>
        <fullName evidence="1">Uncharacterized protein</fullName>
    </submittedName>
</protein>
<dbReference type="EMBL" id="HACA01002727">
    <property type="protein sequence ID" value="CDW20088.1"/>
    <property type="molecule type" value="Transcribed_RNA"/>
</dbReference>